<gene>
    <name evidence="2" type="ORF">FHS27_000104</name>
</gene>
<dbReference type="NCBIfam" id="TIGR04294">
    <property type="entry name" value="pre_pil_HX9DG"/>
    <property type="match status" value="1"/>
</dbReference>
<evidence type="ECO:0000313" key="2">
    <source>
        <dbReference type="EMBL" id="MBB3204340.1"/>
    </source>
</evidence>
<organism evidence="2 3">
    <name type="scientific">Aporhodopirellula rubra</name>
    <dbReference type="NCBI Taxonomy" id="980271"/>
    <lineage>
        <taxon>Bacteria</taxon>
        <taxon>Pseudomonadati</taxon>
        <taxon>Planctomycetota</taxon>
        <taxon>Planctomycetia</taxon>
        <taxon>Pirellulales</taxon>
        <taxon>Pirellulaceae</taxon>
        <taxon>Aporhodopirellula</taxon>
    </lineage>
</organism>
<dbReference type="SUPFAM" id="SSF54523">
    <property type="entry name" value="Pili subunits"/>
    <property type="match status" value="1"/>
</dbReference>
<dbReference type="PANTHER" id="PTHR30093">
    <property type="entry name" value="GENERAL SECRETION PATHWAY PROTEIN G"/>
    <property type="match status" value="1"/>
</dbReference>
<comment type="caution">
    <text evidence="2">The sequence shown here is derived from an EMBL/GenBank/DDBJ whole genome shotgun (WGS) entry which is preliminary data.</text>
</comment>
<protein>
    <submittedName>
        <fullName evidence="2">Prepilin-type N-terminal cleavage/methylation domain-containing protein/prepilin-type processing-associated H-X9-DG protein</fullName>
    </submittedName>
</protein>
<dbReference type="Gene3D" id="3.30.700.10">
    <property type="entry name" value="Glycoprotein, Type 4 Pilin"/>
    <property type="match status" value="1"/>
</dbReference>
<reference evidence="2 3" key="1">
    <citation type="submission" date="2020-08" db="EMBL/GenBank/DDBJ databases">
        <title>Genomic Encyclopedia of Type Strains, Phase III (KMG-III): the genomes of soil and plant-associated and newly described type strains.</title>
        <authorList>
            <person name="Whitman W."/>
        </authorList>
    </citation>
    <scope>NUCLEOTIDE SEQUENCE [LARGE SCALE GENOMIC DNA]</scope>
    <source>
        <strain evidence="2 3">CECT 8075</strain>
    </source>
</reference>
<dbReference type="RefSeq" id="WP_184300268.1">
    <property type="nucleotide sequence ID" value="NZ_JACHXU010000001.1"/>
</dbReference>
<dbReference type="InterPro" id="IPR027558">
    <property type="entry name" value="Pre_pil_HX9DG_C"/>
</dbReference>
<dbReference type="EMBL" id="JACHXU010000001">
    <property type="protein sequence ID" value="MBB3204340.1"/>
    <property type="molecule type" value="Genomic_DNA"/>
</dbReference>
<dbReference type="AlphaFoldDB" id="A0A7W5H3X5"/>
<dbReference type="InterPro" id="IPR011453">
    <property type="entry name" value="DUF1559"/>
</dbReference>
<dbReference type="PROSITE" id="PS00409">
    <property type="entry name" value="PROKAR_NTER_METHYL"/>
    <property type="match status" value="1"/>
</dbReference>
<dbReference type="Pfam" id="PF07596">
    <property type="entry name" value="SBP_bac_10"/>
    <property type="match status" value="1"/>
</dbReference>
<dbReference type="NCBIfam" id="TIGR02532">
    <property type="entry name" value="IV_pilin_GFxxxE"/>
    <property type="match status" value="1"/>
</dbReference>
<accession>A0A7W5H3X5</accession>
<dbReference type="Proteomes" id="UP000536179">
    <property type="component" value="Unassembled WGS sequence"/>
</dbReference>
<evidence type="ECO:0000259" key="1">
    <source>
        <dbReference type="Pfam" id="PF07596"/>
    </source>
</evidence>
<dbReference type="Pfam" id="PF07963">
    <property type="entry name" value="N_methyl"/>
    <property type="match status" value="1"/>
</dbReference>
<sequence>MLRKFGSKSRGFTLVELLVVIAIIGVLVGLLLPAVQAAREAARRMSCSNNFKQIGLALHNYHSAYDQLPTQGTGTMSATDHWFWGDKDDGNLHRLSFLVGCTPFIEQQALWEQISNPMIGRVDGAASDPGGTTPWPAFGPTPEEIQYIPWSTELPAYRCPSDPGTGLPALGRTNYAACIGDSIAWSARGAIDIRGERHPRYQTGDYYGVRTRASLRGAFVTLQSTKFRDFLDGLANTIAAGEITTDLGDNDVRTSLPKAAGSVTAENTILLNPSACQDDTTPLIDPTRPRFWHPDTVMGSVAAMRGFHWADALATYSGCFTILPPNRESCTWNKDQPSWHSGVLGMSSRHQGGAHVLMADGAVKFITDSIEAGDSRAAMVEYGKTGTRAPGAKSPYGLWGALGTRASSEVIDGEF</sequence>
<dbReference type="InterPro" id="IPR045584">
    <property type="entry name" value="Pilin-like"/>
</dbReference>
<proteinExistence type="predicted"/>
<name>A0A7W5H3X5_9BACT</name>
<dbReference type="InterPro" id="IPR012902">
    <property type="entry name" value="N_methyl_site"/>
</dbReference>
<evidence type="ECO:0000313" key="3">
    <source>
        <dbReference type="Proteomes" id="UP000536179"/>
    </source>
</evidence>
<dbReference type="PANTHER" id="PTHR30093:SF2">
    <property type="entry name" value="TYPE II SECRETION SYSTEM PROTEIN H"/>
    <property type="match status" value="1"/>
</dbReference>
<keyword evidence="3" id="KW-1185">Reference proteome</keyword>
<feature type="domain" description="DUF1559" evidence="1">
    <location>
        <begin position="36"/>
        <end position="372"/>
    </location>
</feature>